<dbReference type="InterPro" id="IPR055120">
    <property type="entry name" value="Chs-1/2_IV_N"/>
</dbReference>
<organism evidence="3 4">
    <name type="scientific">Leptotrombidium deliense</name>
    <dbReference type="NCBI Taxonomy" id="299467"/>
    <lineage>
        <taxon>Eukaryota</taxon>
        <taxon>Metazoa</taxon>
        <taxon>Ecdysozoa</taxon>
        <taxon>Arthropoda</taxon>
        <taxon>Chelicerata</taxon>
        <taxon>Arachnida</taxon>
        <taxon>Acari</taxon>
        <taxon>Acariformes</taxon>
        <taxon>Trombidiformes</taxon>
        <taxon>Prostigmata</taxon>
        <taxon>Anystina</taxon>
        <taxon>Parasitengona</taxon>
        <taxon>Trombiculoidea</taxon>
        <taxon>Trombiculidae</taxon>
        <taxon>Leptotrombidium</taxon>
    </lineage>
</organism>
<evidence type="ECO:0000313" key="4">
    <source>
        <dbReference type="Proteomes" id="UP000288716"/>
    </source>
</evidence>
<keyword evidence="1" id="KW-0472">Membrane</keyword>
<protein>
    <recommendedName>
        <fullName evidence="2">Chitin synthase chs-1/2 N-terminal putative transporter domain-containing protein</fullName>
    </recommendedName>
</protein>
<name>A0A443SJ52_9ACAR</name>
<dbReference type="OrthoDB" id="370884at2759"/>
<dbReference type="Proteomes" id="UP000288716">
    <property type="component" value="Unassembled WGS sequence"/>
</dbReference>
<reference evidence="3 4" key="1">
    <citation type="journal article" date="2018" name="Gigascience">
        <title>Genomes of trombidid mites reveal novel predicted allergens and laterally-transferred genes associated with secondary metabolism.</title>
        <authorList>
            <person name="Dong X."/>
            <person name="Chaisiri K."/>
            <person name="Xia D."/>
            <person name="Armstrong S.D."/>
            <person name="Fang Y."/>
            <person name="Donnelly M.J."/>
            <person name="Kadowaki T."/>
            <person name="McGarry J.W."/>
            <person name="Darby A.C."/>
            <person name="Makepeace B.L."/>
        </authorList>
    </citation>
    <scope>NUCLEOTIDE SEQUENCE [LARGE SCALE GENOMIC DNA]</scope>
    <source>
        <strain evidence="3">UoL-UT</strain>
    </source>
</reference>
<dbReference type="Pfam" id="PF23000">
    <property type="entry name" value="ChitinSynthase_IV_N"/>
    <property type="match status" value="1"/>
</dbReference>
<evidence type="ECO:0000313" key="3">
    <source>
        <dbReference type="EMBL" id="RWS27553.1"/>
    </source>
</evidence>
<feature type="transmembrane region" description="Helical" evidence="1">
    <location>
        <begin position="114"/>
        <end position="134"/>
    </location>
</feature>
<keyword evidence="1" id="KW-1133">Transmembrane helix</keyword>
<sequence length="165" mass="19067">MDFSEDNYDRISTTQSSRRSSENLKGWDVFISTPDSNNFQNSASKTFTCILKLLKVFIAFFSLVVVLSSGLLSKAIILLVASQISGITKKICVFKFPEKTFTYKYDENLEQQCWIWTMFLMLVIPDIFTFFRSIRICLFKSFRKPTTSAFLFLFNTAMDMGIIQT</sequence>
<proteinExistence type="predicted"/>
<feature type="transmembrane region" description="Helical" evidence="1">
    <location>
        <begin position="56"/>
        <end position="81"/>
    </location>
</feature>
<evidence type="ECO:0000256" key="1">
    <source>
        <dbReference type="SAM" id="Phobius"/>
    </source>
</evidence>
<keyword evidence="4" id="KW-1185">Reference proteome</keyword>
<gene>
    <name evidence="3" type="ORF">B4U80_10178</name>
</gene>
<dbReference type="AlphaFoldDB" id="A0A443SJ52"/>
<dbReference type="EMBL" id="NCKV01001934">
    <property type="protein sequence ID" value="RWS27553.1"/>
    <property type="molecule type" value="Genomic_DNA"/>
</dbReference>
<comment type="caution">
    <text evidence="3">The sequence shown here is derived from an EMBL/GenBank/DDBJ whole genome shotgun (WGS) entry which is preliminary data.</text>
</comment>
<feature type="domain" description="Chitin synthase chs-1/2 N-terminal putative transporter" evidence="2">
    <location>
        <begin position="48"/>
        <end position="153"/>
    </location>
</feature>
<evidence type="ECO:0000259" key="2">
    <source>
        <dbReference type="Pfam" id="PF23000"/>
    </source>
</evidence>
<dbReference type="VEuPathDB" id="VectorBase:LDEU004488"/>
<dbReference type="STRING" id="299467.A0A443SJ52"/>
<keyword evidence="1" id="KW-0812">Transmembrane</keyword>
<accession>A0A443SJ52</accession>